<dbReference type="Pfam" id="PF07457">
    <property type="entry name" value="DUF1516"/>
    <property type="match status" value="1"/>
</dbReference>
<evidence type="ECO:0000256" key="3">
    <source>
        <dbReference type="ARBA" id="ARBA00022989"/>
    </source>
</evidence>
<dbReference type="RefSeq" id="WP_320378640.1">
    <property type="nucleotide sequence ID" value="NZ_JAWDIQ010000001.1"/>
</dbReference>
<keyword evidence="4 5" id="KW-0472">Membrane</keyword>
<dbReference type="EMBL" id="JAWDIQ010000001">
    <property type="protein sequence ID" value="MDY0407859.1"/>
    <property type="molecule type" value="Genomic_DNA"/>
</dbReference>
<keyword evidence="7" id="KW-1185">Reference proteome</keyword>
<organism evidence="6 7">
    <name type="scientific">Paracerasibacillus soli</name>
    <dbReference type="NCBI Taxonomy" id="480284"/>
    <lineage>
        <taxon>Bacteria</taxon>
        <taxon>Bacillati</taxon>
        <taxon>Bacillota</taxon>
        <taxon>Bacilli</taxon>
        <taxon>Bacillales</taxon>
        <taxon>Bacillaceae</taxon>
        <taxon>Paracerasibacillus</taxon>
    </lineage>
</organism>
<evidence type="ECO:0000256" key="5">
    <source>
        <dbReference type="SAM" id="Phobius"/>
    </source>
</evidence>
<feature type="transmembrane region" description="Helical" evidence="5">
    <location>
        <begin position="71"/>
        <end position="90"/>
    </location>
</feature>
<evidence type="ECO:0000313" key="7">
    <source>
        <dbReference type="Proteomes" id="UP001275315"/>
    </source>
</evidence>
<keyword evidence="2 5" id="KW-0812">Transmembrane</keyword>
<evidence type="ECO:0000313" key="6">
    <source>
        <dbReference type="EMBL" id="MDY0407859.1"/>
    </source>
</evidence>
<feature type="transmembrane region" description="Helical" evidence="5">
    <location>
        <begin position="37"/>
        <end position="59"/>
    </location>
</feature>
<name>A0ABU5CNC8_9BACI</name>
<keyword evidence="3 5" id="KW-1133">Transmembrane helix</keyword>
<evidence type="ECO:0000256" key="2">
    <source>
        <dbReference type="ARBA" id="ARBA00022692"/>
    </source>
</evidence>
<gene>
    <name evidence="6" type="ORF">RWD45_03595</name>
</gene>
<dbReference type="Proteomes" id="UP001275315">
    <property type="component" value="Unassembled WGS sequence"/>
</dbReference>
<protein>
    <submittedName>
        <fullName evidence="6">DUF1516 family protein</fullName>
    </submittedName>
</protein>
<evidence type="ECO:0000256" key="1">
    <source>
        <dbReference type="ARBA" id="ARBA00022475"/>
    </source>
</evidence>
<comment type="caution">
    <text evidence="6">The sequence shown here is derived from an EMBL/GenBank/DDBJ whole genome shotgun (WGS) entry which is preliminary data.</text>
</comment>
<sequence>MNTHFHITAWVLAVILLIVVVVLHKQGKAKGAKITHMILRLAYLLILISGGILLYKYFTIEGMKASLRGEVVVKAIAGIWVIYAMEMIGVKTAKGKPTKGVGFSSLLHF</sequence>
<reference evidence="6 7" key="1">
    <citation type="submission" date="2023-10" db="EMBL/GenBank/DDBJ databases">
        <title>Virgibacillus soli CC-YMP-6 genome.</title>
        <authorList>
            <person name="Miliotis G."/>
            <person name="Sengupta P."/>
            <person name="Hameed A."/>
            <person name="Chuvochina M."/>
            <person name="Mcdonagh F."/>
            <person name="Simpson A.C."/>
            <person name="Singh N.K."/>
            <person name="Rekha P.D."/>
            <person name="Raman K."/>
            <person name="Hugenholtz P."/>
            <person name="Venkateswaran K."/>
        </authorList>
    </citation>
    <scope>NUCLEOTIDE SEQUENCE [LARGE SCALE GENOMIC DNA]</scope>
    <source>
        <strain evidence="6 7">CC-YMP-6</strain>
    </source>
</reference>
<dbReference type="InterPro" id="IPR010899">
    <property type="entry name" value="UPF0344"/>
</dbReference>
<feature type="transmembrane region" description="Helical" evidence="5">
    <location>
        <begin position="6"/>
        <end position="25"/>
    </location>
</feature>
<keyword evidence="1" id="KW-1003">Cell membrane</keyword>
<evidence type="ECO:0000256" key="4">
    <source>
        <dbReference type="ARBA" id="ARBA00023136"/>
    </source>
</evidence>
<accession>A0ABU5CNC8</accession>
<proteinExistence type="predicted"/>